<organism evidence="2 3">
    <name type="scientific">Papaver somniferum</name>
    <name type="common">Opium poppy</name>
    <dbReference type="NCBI Taxonomy" id="3469"/>
    <lineage>
        <taxon>Eukaryota</taxon>
        <taxon>Viridiplantae</taxon>
        <taxon>Streptophyta</taxon>
        <taxon>Embryophyta</taxon>
        <taxon>Tracheophyta</taxon>
        <taxon>Spermatophyta</taxon>
        <taxon>Magnoliopsida</taxon>
        <taxon>Ranunculales</taxon>
        <taxon>Papaveraceae</taxon>
        <taxon>Papaveroideae</taxon>
        <taxon>Papaver</taxon>
    </lineage>
</organism>
<feature type="transmembrane region" description="Helical" evidence="1">
    <location>
        <begin position="133"/>
        <end position="153"/>
    </location>
</feature>
<name>A0A4Y7IPW6_PAPSO</name>
<gene>
    <name evidence="2" type="ORF">C5167_018174</name>
</gene>
<sequence length="154" mass="17715">MDGRTKQSEYMKKKRSSNLSVDFVAYIHKIGHAQLFRYQGFFFGGKDYAGKENLRKLHKHQTMSLIFSCNPFLGKLSLQISQYEGGCGATATNFTNFQICWQYYAPPSHFCWYVVNKVRIQQILVMGLASEQYLILFLSISYGVTNTSVSLVYM</sequence>
<evidence type="ECO:0000256" key="1">
    <source>
        <dbReference type="SAM" id="Phobius"/>
    </source>
</evidence>
<evidence type="ECO:0000313" key="3">
    <source>
        <dbReference type="Proteomes" id="UP000316621"/>
    </source>
</evidence>
<keyword evidence="1" id="KW-1133">Transmembrane helix</keyword>
<accession>A0A4Y7IPW6</accession>
<keyword evidence="1" id="KW-0812">Transmembrane</keyword>
<dbReference type="Gramene" id="RZC49742">
    <property type="protein sequence ID" value="RZC49742"/>
    <property type="gene ID" value="C5167_018174"/>
</dbReference>
<evidence type="ECO:0000313" key="2">
    <source>
        <dbReference type="EMBL" id="RZC49742.1"/>
    </source>
</evidence>
<dbReference type="Proteomes" id="UP000316621">
    <property type="component" value="Chromosome 2"/>
</dbReference>
<keyword evidence="1" id="KW-0472">Membrane</keyword>
<dbReference type="EMBL" id="CM010716">
    <property type="protein sequence ID" value="RZC49742.1"/>
    <property type="molecule type" value="Genomic_DNA"/>
</dbReference>
<keyword evidence="3" id="KW-1185">Reference proteome</keyword>
<protein>
    <submittedName>
        <fullName evidence="2">Uncharacterized protein</fullName>
    </submittedName>
</protein>
<dbReference type="AlphaFoldDB" id="A0A4Y7IPW6"/>
<proteinExistence type="predicted"/>
<reference evidence="2 3" key="1">
    <citation type="journal article" date="2018" name="Science">
        <title>The opium poppy genome and morphinan production.</title>
        <authorList>
            <person name="Guo L."/>
            <person name="Winzer T."/>
            <person name="Yang X."/>
            <person name="Li Y."/>
            <person name="Ning Z."/>
            <person name="He Z."/>
            <person name="Teodor R."/>
            <person name="Lu Y."/>
            <person name="Bowser T.A."/>
            <person name="Graham I.A."/>
            <person name="Ye K."/>
        </authorList>
    </citation>
    <scope>NUCLEOTIDE SEQUENCE [LARGE SCALE GENOMIC DNA]</scope>
    <source>
        <strain evidence="3">cv. HN1</strain>
        <tissue evidence="2">Leaves</tissue>
    </source>
</reference>